<dbReference type="CDD" id="cd04317">
    <property type="entry name" value="EcAspRS_like_N"/>
    <property type="match status" value="1"/>
</dbReference>
<dbReference type="GO" id="GO:0003676">
    <property type="term" value="F:nucleic acid binding"/>
    <property type="evidence" value="ECO:0007669"/>
    <property type="project" value="InterPro"/>
</dbReference>
<evidence type="ECO:0000313" key="9">
    <source>
        <dbReference type="EMBL" id="ATZ16373.1"/>
    </source>
</evidence>
<dbReference type="PROSITE" id="PS50862">
    <property type="entry name" value="AA_TRNA_LIGASE_II"/>
    <property type="match status" value="1"/>
</dbReference>
<name>A0A2K8NUR9_9MOLU</name>
<dbReference type="InterPro" id="IPR004115">
    <property type="entry name" value="GAD-like_sf"/>
</dbReference>
<accession>A0A2K8NUR9</accession>
<dbReference type="HAMAP" id="MF_00044">
    <property type="entry name" value="Asp_tRNA_synth_type1"/>
    <property type="match status" value="1"/>
</dbReference>
<evidence type="ECO:0000256" key="8">
    <source>
        <dbReference type="HAMAP-Rule" id="MF_00044"/>
    </source>
</evidence>
<dbReference type="InterPro" id="IPR029351">
    <property type="entry name" value="GAD_dom"/>
</dbReference>
<dbReference type="GO" id="GO:0004815">
    <property type="term" value="F:aspartate-tRNA ligase activity"/>
    <property type="evidence" value="ECO:0007669"/>
    <property type="project" value="UniProtKB-UniRule"/>
</dbReference>
<comment type="caution">
    <text evidence="8">Lacks conserved residue(s) required for the propagation of feature annotation.</text>
</comment>
<dbReference type="NCBIfam" id="NF001750">
    <property type="entry name" value="PRK00476.1"/>
    <property type="match status" value="1"/>
</dbReference>
<feature type="binding site" evidence="8">
    <location>
        <position position="435"/>
    </location>
    <ligand>
        <name>L-aspartate</name>
        <dbReference type="ChEBI" id="CHEBI:29991"/>
    </ligand>
</feature>
<dbReference type="CDD" id="cd00777">
    <property type="entry name" value="AspRS_core"/>
    <property type="match status" value="1"/>
</dbReference>
<keyword evidence="4 8" id="KW-0547">Nucleotide-binding</keyword>
<dbReference type="Gene3D" id="3.30.930.10">
    <property type="entry name" value="Bira Bifunctional Protein, Domain 2"/>
    <property type="match status" value="1"/>
</dbReference>
<evidence type="ECO:0000256" key="5">
    <source>
        <dbReference type="ARBA" id="ARBA00022840"/>
    </source>
</evidence>
<dbReference type="SUPFAM" id="SSF55261">
    <property type="entry name" value="GAD domain-like"/>
    <property type="match status" value="1"/>
</dbReference>
<reference evidence="9 10" key="1">
    <citation type="submission" date="2017-11" db="EMBL/GenBank/DDBJ databases">
        <title>Genome sequence of Entomoplasma freundtii BARC 318 (ATCC 51999).</title>
        <authorList>
            <person name="Lo W.-S."/>
            <person name="Gasparich G.E."/>
            <person name="Kuo C.-H."/>
        </authorList>
    </citation>
    <scope>NUCLEOTIDE SEQUENCE [LARGE SCALE GENOMIC DNA]</scope>
    <source>
        <strain evidence="9 10">BARC 318</strain>
    </source>
</reference>
<dbReference type="InterPro" id="IPR004365">
    <property type="entry name" value="NA-bd_OB_tRNA"/>
</dbReference>
<protein>
    <recommendedName>
        <fullName evidence="8">Aspartate--tRNA ligase</fullName>
        <ecNumber evidence="8">6.1.1.12</ecNumber>
    </recommendedName>
    <alternativeName>
        <fullName evidence="8">Aspartyl-tRNA synthetase</fullName>
        <shortName evidence="8">AspRS</shortName>
    </alternativeName>
</protein>
<feature type="region of interest" description="Aspartate" evidence="8">
    <location>
        <begin position="190"/>
        <end position="193"/>
    </location>
</feature>
<keyword evidence="7 8" id="KW-0030">Aminoacyl-tRNA synthetase</keyword>
<dbReference type="InterPro" id="IPR012340">
    <property type="entry name" value="NA-bd_OB-fold"/>
</dbReference>
<dbReference type="PANTHER" id="PTHR22594:SF5">
    <property type="entry name" value="ASPARTATE--TRNA LIGASE, MITOCHONDRIAL"/>
    <property type="match status" value="1"/>
</dbReference>
<dbReference type="OrthoDB" id="9802326at2"/>
<dbReference type="NCBIfam" id="TIGR00459">
    <property type="entry name" value="aspS_bact"/>
    <property type="match status" value="1"/>
</dbReference>
<feature type="binding site" evidence="8">
    <location>
        <position position="476"/>
    </location>
    <ligand>
        <name>L-aspartate</name>
        <dbReference type="ChEBI" id="CHEBI:29991"/>
    </ligand>
</feature>
<dbReference type="PRINTS" id="PR01042">
    <property type="entry name" value="TRNASYNTHASP"/>
</dbReference>
<dbReference type="GO" id="GO:0006422">
    <property type="term" value="P:aspartyl-tRNA aminoacylation"/>
    <property type="evidence" value="ECO:0007669"/>
    <property type="project" value="UniProtKB-UniRule"/>
</dbReference>
<organism evidence="9 10">
    <name type="scientific">Entomoplasma freundtii</name>
    <dbReference type="NCBI Taxonomy" id="74700"/>
    <lineage>
        <taxon>Bacteria</taxon>
        <taxon>Bacillati</taxon>
        <taxon>Mycoplasmatota</taxon>
        <taxon>Mollicutes</taxon>
        <taxon>Entomoplasmatales</taxon>
        <taxon>Entomoplasmataceae</taxon>
        <taxon>Entomoplasma</taxon>
    </lineage>
</organism>
<feature type="binding site" evidence="8">
    <location>
        <position position="166"/>
    </location>
    <ligand>
        <name>L-aspartate</name>
        <dbReference type="ChEBI" id="CHEBI:29991"/>
    </ligand>
</feature>
<dbReference type="EMBL" id="CP024962">
    <property type="protein sequence ID" value="ATZ16373.1"/>
    <property type="molecule type" value="Genomic_DNA"/>
</dbReference>
<dbReference type="Proteomes" id="UP000232222">
    <property type="component" value="Chromosome"/>
</dbReference>
<dbReference type="PANTHER" id="PTHR22594">
    <property type="entry name" value="ASPARTYL/LYSYL-TRNA SYNTHETASE"/>
    <property type="match status" value="1"/>
</dbReference>
<comment type="similarity">
    <text evidence="1 8">Belongs to the class-II aminoacyl-tRNA synthetase family. Type 1 subfamily.</text>
</comment>
<evidence type="ECO:0000256" key="7">
    <source>
        <dbReference type="ARBA" id="ARBA00023146"/>
    </source>
</evidence>
<evidence type="ECO:0000256" key="1">
    <source>
        <dbReference type="ARBA" id="ARBA00006303"/>
    </source>
</evidence>
<dbReference type="AlphaFoldDB" id="A0A2K8NUR9"/>
<feature type="binding site" evidence="8">
    <location>
        <begin position="212"/>
        <end position="214"/>
    </location>
    <ligand>
        <name>ATP</name>
        <dbReference type="ChEBI" id="CHEBI:30616"/>
    </ligand>
</feature>
<keyword evidence="10" id="KW-1185">Reference proteome</keyword>
<dbReference type="SUPFAM" id="SSF50249">
    <property type="entry name" value="Nucleic acid-binding proteins"/>
    <property type="match status" value="1"/>
</dbReference>
<dbReference type="GO" id="GO:0005524">
    <property type="term" value="F:ATP binding"/>
    <property type="evidence" value="ECO:0007669"/>
    <property type="project" value="UniProtKB-UniRule"/>
</dbReference>
<evidence type="ECO:0000256" key="6">
    <source>
        <dbReference type="ARBA" id="ARBA00022917"/>
    </source>
</evidence>
<evidence type="ECO:0000256" key="3">
    <source>
        <dbReference type="ARBA" id="ARBA00022598"/>
    </source>
</evidence>
<keyword evidence="6 8" id="KW-0648">Protein biosynthesis</keyword>
<feature type="binding site" evidence="8">
    <location>
        <position position="221"/>
    </location>
    <ligand>
        <name>ATP</name>
        <dbReference type="ChEBI" id="CHEBI:30616"/>
    </ligand>
</feature>
<dbReference type="Pfam" id="PF02938">
    <property type="entry name" value="GAD"/>
    <property type="match status" value="1"/>
</dbReference>
<dbReference type="SUPFAM" id="SSF55681">
    <property type="entry name" value="Class II aaRS and biotin synthetases"/>
    <property type="match status" value="1"/>
</dbReference>
<dbReference type="InterPro" id="IPR004524">
    <property type="entry name" value="Asp-tRNA-ligase_1"/>
</dbReference>
<keyword evidence="5 8" id="KW-0067">ATP-binding</keyword>
<dbReference type="RefSeq" id="WP_100609324.1">
    <property type="nucleotide sequence ID" value="NZ_CP024962.1"/>
</dbReference>
<dbReference type="Gene3D" id="2.40.50.140">
    <property type="entry name" value="Nucleic acid-binding proteins"/>
    <property type="match status" value="1"/>
</dbReference>
<feature type="binding site" evidence="8">
    <location>
        <begin position="521"/>
        <end position="524"/>
    </location>
    <ligand>
        <name>ATP</name>
        <dbReference type="ChEBI" id="CHEBI:30616"/>
    </ligand>
</feature>
<gene>
    <name evidence="8 9" type="primary">aspS</name>
    <name evidence="9" type="ORF">EFREU_v1c03470</name>
</gene>
<feature type="binding site" evidence="8">
    <location>
        <position position="212"/>
    </location>
    <ligand>
        <name>L-aspartate</name>
        <dbReference type="ChEBI" id="CHEBI:29991"/>
    </ligand>
</feature>
<sequence length="572" mass="64809">MQRTHTCGDLNLTNLDQPVILQGWVKKIRKMGGLTFVDLRDIYGVIQLKISNSEATKLHPEDVIQVSGIVAKRPQANLQLATGEIEVLVDQVKIISHSQTLPFPIENDITTTEETRLKYRYLDLRRPNMQNNLIFRSRLNAAIRDFFKIQNFLEVETPYLAKATPEGARDFLVPARLNKNKFYALPQSPQLFKQLLMIAGVDRYYQIVRCFRDEDLRLDRQLEFTQLDLEMAFATNEDVMFLVDQLTAHLFKDLLNETIALPIPRLTYQEAMESYGSDKPDLRFGIKIQNVTTLLKNTEVKFFQNLGHEVIRGIAIDQLLTKKQLAQIEEIGKHNHLKNLAIAKITSGEWSGSLASQLSTTEKTALLQKFGLENQGTILLTRGKNASLSQALGAMRLEISKIFSLANPQVHKLVWIVDFPLFEWSDEEGRYQAAHHPFTMPRADYQTNFHIKKAEAIASAYDLVLNGFEIGGGSQRIADPEMQKLMFEAIGLTPEQAEKNFGWFLEAYHYGAPYHAGLALGLDRIAMILTENTSIREVIAFPKNASGIDPMSEAPGTVSQAQLNELHLKLDK</sequence>
<dbReference type="GO" id="GO:0005737">
    <property type="term" value="C:cytoplasm"/>
    <property type="evidence" value="ECO:0007669"/>
    <property type="project" value="UniProtKB-SubCell"/>
</dbReference>
<dbReference type="InterPro" id="IPR004364">
    <property type="entry name" value="Aa-tRNA-synt_II"/>
</dbReference>
<comment type="catalytic activity">
    <reaction evidence="8">
        <text>tRNA(Asp) + L-aspartate + ATP = L-aspartyl-tRNA(Asp) + AMP + diphosphate</text>
        <dbReference type="Rhea" id="RHEA:19649"/>
        <dbReference type="Rhea" id="RHEA-COMP:9660"/>
        <dbReference type="Rhea" id="RHEA-COMP:9678"/>
        <dbReference type="ChEBI" id="CHEBI:29991"/>
        <dbReference type="ChEBI" id="CHEBI:30616"/>
        <dbReference type="ChEBI" id="CHEBI:33019"/>
        <dbReference type="ChEBI" id="CHEBI:78442"/>
        <dbReference type="ChEBI" id="CHEBI:78516"/>
        <dbReference type="ChEBI" id="CHEBI:456215"/>
        <dbReference type="EC" id="6.1.1.12"/>
    </reaction>
</comment>
<comment type="subcellular location">
    <subcellularLocation>
        <location evidence="8">Cytoplasm</location>
    </subcellularLocation>
</comment>
<comment type="function">
    <text evidence="8">Catalyzes the attachment of L-aspartate to tRNA(Asp) in a two-step reaction: L-aspartate is first activated by ATP to form Asp-AMP and then transferred to the acceptor end of tRNA(Asp).</text>
</comment>
<evidence type="ECO:0000256" key="2">
    <source>
        <dbReference type="ARBA" id="ARBA00011738"/>
    </source>
</evidence>
<dbReference type="Pfam" id="PF00152">
    <property type="entry name" value="tRNA-synt_2"/>
    <property type="match status" value="1"/>
</dbReference>
<dbReference type="InterPro" id="IPR002312">
    <property type="entry name" value="Asp/Asn-tRNA-synth_IIb"/>
</dbReference>
<dbReference type="Gene3D" id="3.30.1360.30">
    <property type="entry name" value="GAD-like domain"/>
    <property type="match status" value="1"/>
</dbReference>
<comment type="subunit">
    <text evidence="2 8">Homodimer.</text>
</comment>
<proteinExistence type="inferred from homology"/>
<dbReference type="InterPro" id="IPR047089">
    <property type="entry name" value="Asp-tRNA-ligase_1_N"/>
</dbReference>
<feature type="binding site" evidence="8">
    <location>
        <position position="469"/>
    </location>
    <ligand>
        <name>ATP</name>
        <dbReference type="ChEBI" id="CHEBI:30616"/>
    </ligand>
</feature>
<dbReference type="InterPro" id="IPR006195">
    <property type="entry name" value="aa-tRNA-synth_II"/>
</dbReference>
<dbReference type="InterPro" id="IPR045864">
    <property type="entry name" value="aa-tRNA-synth_II/BPL/LPL"/>
</dbReference>
<dbReference type="KEGG" id="efr:EFREU_v1c03470"/>
<dbReference type="EC" id="6.1.1.12" evidence="8"/>
<keyword evidence="8" id="KW-0963">Cytoplasm</keyword>
<dbReference type="Pfam" id="PF01336">
    <property type="entry name" value="tRNA_anti-codon"/>
    <property type="match status" value="1"/>
</dbReference>
<dbReference type="InterPro" id="IPR047090">
    <property type="entry name" value="AspRS_core"/>
</dbReference>
<keyword evidence="3 8" id="KW-0436">Ligase</keyword>
<evidence type="ECO:0000313" key="10">
    <source>
        <dbReference type="Proteomes" id="UP000232222"/>
    </source>
</evidence>
<evidence type="ECO:0000256" key="4">
    <source>
        <dbReference type="ARBA" id="ARBA00022741"/>
    </source>
</evidence>